<protein>
    <submittedName>
        <fullName evidence="1">Uncharacterized protein</fullName>
    </submittedName>
</protein>
<dbReference type="HOGENOM" id="CLU_081536_0_0_6"/>
<dbReference type="OrthoDB" id="119238at2"/>
<reference evidence="1 2" key="1">
    <citation type="journal article" date="2013" name="Genome Announc.">
        <title>Complete genome sequence of Simiduia agarivorans SA1(T), a marine bacterium able to degrade a variety of polysaccharides.</title>
        <authorList>
            <person name="Lin S.Y."/>
            <person name="Shieh W.Y."/>
            <person name="Chen J.S."/>
            <person name="Tang S.L."/>
        </authorList>
    </citation>
    <scope>NUCLEOTIDE SEQUENCE [LARGE SCALE GENOMIC DNA]</scope>
    <source>
        <strain evidence="2">DSM 21679 / JCM 13881 / BCRC 17597 / SA1</strain>
    </source>
</reference>
<name>R9S5T8_SIMAS</name>
<dbReference type="Proteomes" id="UP000000466">
    <property type="component" value="Chromosome"/>
</dbReference>
<sequence length="280" mass="32372">MSLLMNISFDCECGEHVNEIVYVQPPDFSAEKTKDSQTDSWQEVYCPSCDKEYTIQVTNTFYGAMASTDSGNIDINYGNPYYPGDDQDELNWVIESQNQIDIFKAQISSVERLLSIEIEGDAKFSMQVMLYGHVVAAVEAYLSSTFIHNVTNSDRLIRKLVETDPTFSKRTFTLKEIFEKRESIKLTVANYLKDIIFHDLKKIKPMYRDVFEYDFGDISWLFQAVLVRHHCVHRAGYDKDGNKIEVSDEVLRDLVFKSVELVEALEVRAKEIEFDNELPF</sequence>
<keyword evidence="2" id="KW-1185">Reference proteome</keyword>
<dbReference type="KEGG" id="saga:M5M_13467"/>
<evidence type="ECO:0000313" key="1">
    <source>
        <dbReference type="EMBL" id="AGN11349.1"/>
    </source>
</evidence>
<evidence type="ECO:0000313" key="2">
    <source>
        <dbReference type="Proteomes" id="UP000000466"/>
    </source>
</evidence>
<dbReference type="RefSeq" id="WP_015047993.1">
    <property type="nucleotide sequence ID" value="NC_018868.3"/>
</dbReference>
<organism evidence="1 2">
    <name type="scientific">Simiduia agarivorans (strain DSM 21679 / JCM 13881 / BCRC 17597 / SA1)</name>
    <dbReference type="NCBI Taxonomy" id="1117647"/>
    <lineage>
        <taxon>Bacteria</taxon>
        <taxon>Pseudomonadati</taxon>
        <taxon>Pseudomonadota</taxon>
        <taxon>Gammaproteobacteria</taxon>
        <taxon>Cellvibrionales</taxon>
        <taxon>Cellvibrionaceae</taxon>
        <taxon>Simiduia</taxon>
    </lineage>
</organism>
<proteinExistence type="predicted"/>
<dbReference type="eggNOG" id="ENOG5032UUC">
    <property type="taxonomic scope" value="Bacteria"/>
</dbReference>
<accession>R9S5T8</accession>
<dbReference type="STRING" id="1117647.M5M_13467"/>
<gene>
    <name evidence="1" type="ordered locus">M5M_13467</name>
</gene>
<dbReference type="AlphaFoldDB" id="R9S5T8"/>
<dbReference type="EMBL" id="CP003746">
    <property type="protein sequence ID" value="AGN11349.1"/>
    <property type="molecule type" value="Genomic_DNA"/>
</dbReference>